<protein>
    <submittedName>
        <fullName evidence="7">O-antigen ligase</fullName>
    </submittedName>
</protein>
<gene>
    <name evidence="7" type="ORF">SAMN02745119_02840</name>
</gene>
<keyword evidence="8" id="KW-1185">Reference proteome</keyword>
<evidence type="ECO:0000256" key="4">
    <source>
        <dbReference type="ARBA" id="ARBA00023136"/>
    </source>
</evidence>
<dbReference type="InterPro" id="IPR051533">
    <property type="entry name" value="WaaL-like"/>
</dbReference>
<evidence type="ECO:0000313" key="8">
    <source>
        <dbReference type="Proteomes" id="UP000190102"/>
    </source>
</evidence>
<feature type="transmembrane region" description="Helical" evidence="5">
    <location>
        <begin position="38"/>
        <end position="55"/>
    </location>
</feature>
<dbReference type="RefSeq" id="WP_078791064.1">
    <property type="nucleotide sequence ID" value="NZ_FUWR01000020.1"/>
</dbReference>
<dbReference type="PANTHER" id="PTHR37422:SF13">
    <property type="entry name" value="LIPOPOLYSACCHARIDE BIOSYNTHESIS PROTEIN PA4999-RELATED"/>
    <property type="match status" value="1"/>
</dbReference>
<comment type="subcellular location">
    <subcellularLocation>
        <location evidence="1">Membrane</location>
        <topology evidence="1">Multi-pass membrane protein</topology>
    </subcellularLocation>
</comment>
<evidence type="ECO:0000259" key="6">
    <source>
        <dbReference type="Pfam" id="PF04932"/>
    </source>
</evidence>
<keyword evidence="4 5" id="KW-0472">Membrane</keyword>
<dbReference type="OrthoDB" id="5292786at2"/>
<keyword evidence="3 5" id="KW-1133">Transmembrane helix</keyword>
<keyword evidence="7" id="KW-0436">Ligase</keyword>
<feature type="transmembrane region" description="Helical" evidence="5">
    <location>
        <begin position="232"/>
        <end position="250"/>
    </location>
</feature>
<evidence type="ECO:0000256" key="1">
    <source>
        <dbReference type="ARBA" id="ARBA00004141"/>
    </source>
</evidence>
<feature type="transmembrane region" description="Helical" evidence="5">
    <location>
        <begin position="90"/>
        <end position="109"/>
    </location>
</feature>
<dbReference type="EMBL" id="FUWR01000020">
    <property type="protein sequence ID" value="SKA14623.1"/>
    <property type="molecule type" value="Genomic_DNA"/>
</dbReference>
<evidence type="ECO:0000256" key="5">
    <source>
        <dbReference type="SAM" id="Phobius"/>
    </source>
</evidence>
<dbReference type="STRING" id="115783.SAMN02745119_02840"/>
<dbReference type="GO" id="GO:0016020">
    <property type="term" value="C:membrane"/>
    <property type="evidence" value="ECO:0007669"/>
    <property type="project" value="UniProtKB-SubCell"/>
</dbReference>
<feature type="transmembrane region" description="Helical" evidence="5">
    <location>
        <begin position="121"/>
        <end position="140"/>
    </location>
</feature>
<proteinExistence type="predicted"/>
<dbReference type="InterPro" id="IPR007016">
    <property type="entry name" value="O-antigen_ligase-rel_domated"/>
</dbReference>
<name>A0A1T4RFB4_9BACT</name>
<feature type="transmembrane region" description="Helical" evidence="5">
    <location>
        <begin position="355"/>
        <end position="376"/>
    </location>
</feature>
<keyword evidence="2 5" id="KW-0812">Transmembrane</keyword>
<dbReference type="GO" id="GO:0016874">
    <property type="term" value="F:ligase activity"/>
    <property type="evidence" value="ECO:0007669"/>
    <property type="project" value="UniProtKB-KW"/>
</dbReference>
<feature type="transmembrane region" description="Helical" evidence="5">
    <location>
        <begin position="67"/>
        <end position="84"/>
    </location>
</feature>
<feature type="transmembrane region" description="Helical" evidence="5">
    <location>
        <begin position="160"/>
        <end position="178"/>
    </location>
</feature>
<feature type="domain" description="O-antigen ligase-related" evidence="6">
    <location>
        <begin position="208"/>
        <end position="338"/>
    </location>
</feature>
<dbReference type="Proteomes" id="UP000190102">
    <property type="component" value="Unassembled WGS sequence"/>
</dbReference>
<evidence type="ECO:0000256" key="2">
    <source>
        <dbReference type="ARBA" id="ARBA00022692"/>
    </source>
</evidence>
<dbReference type="PANTHER" id="PTHR37422">
    <property type="entry name" value="TEICHURONIC ACID BIOSYNTHESIS PROTEIN TUAE"/>
    <property type="match status" value="1"/>
</dbReference>
<feature type="transmembrane region" description="Helical" evidence="5">
    <location>
        <begin position="12"/>
        <end position="32"/>
    </location>
</feature>
<evidence type="ECO:0000256" key="3">
    <source>
        <dbReference type="ARBA" id="ARBA00022989"/>
    </source>
</evidence>
<reference evidence="8" key="1">
    <citation type="submission" date="2017-02" db="EMBL/GenBank/DDBJ databases">
        <authorList>
            <person name="Varghese N."/>
            <person name="Submissions S."/>
        </authorList>
    </citation>
    <scope>NUCLEOTIDE SEQUENCE [LARGE SCALE GENOMIC DNA]</scope>
    <source>
        <strain evidence="8">ATCC BAA-34</strain>
    </source>
</reference>
<feature type="transmembrane region" description="Helical" evidence="5">
    <location>
        <begin position="382"/>
        <end position="399"/>
    </location>
</feature>
<accession>A0A1T4RFB4</accession>
<dbReference type="Pfam" id="PF04932">
    <property type="entry name" value="Wzy_C"/>
    <property type="match status" value="1"/>
</dbReference>
<feature type="transmembrane region" description="Helical" evidence="5">
    <location>
        <begin position="323"/>
        <end position="343"/>
    </location>
</feature>
<dbReference type="AlphaFoldDB" id="A0A1T4RFB4"/>
<evidence type="ECO:0000313" key="7">
    <source>
        <dbReference type="EMBL" id="SKA14623.1"/>
    </source>
</evidence>
<feature type="transmembrane region" description="Helical" evidence="5">
    <location>
        <begin position="185"/>
        <end position="203"/>
    </location>
</feature>
<sequence>MTKSLTTEKLDSFGATLFSVSGLLWCLLFPIAKAPSNIAAVLVTLMALFALVSITKASSVNPLREKNTIAALLLMLLPAIWFLHPGPGPYGAYLKDTLFGLYMLAMAFWTRNHPDLLPKAVYLLLAGTVFSASISLMQHFSLIPQKDAGSSLGLHNGTLTGAFSLLLVFTAGLLTFVIRYSQTIFSRALAGVGLLICIADLFLVVPGRTGYLAFLVMSGFMLYNLSKLSRVFAVILVLIVTAFVLNSSVFKQRIAAGKSDLQLYSGGTVTTSMGARFEMWKVSWRNFTETPLIGSGTNGFSPRWMREGYSKIPYAFNNPHSTYFHLLGNYGISGFAVLVFFLWRLAVTAWRFRETLAGAATGAFLIVFVVGGLTNTMLTGDFYLAWLALIAGMASGLKIKEIHEVTSKD</sequence>
<organism evidence="7 8">
    <name type="scientific">Trichlorobacter thiogenes</name>
    <dbReference type="NCBI Taxonomy" id="115783"/>
    <lineage>
        <taxon>Bacteria</taxon>
        <taxon>Pseudomonadati</taxon>
        <taxon>Thermodesulfobacteriota</taxon>
        <taxon>Desulfuromonadia</taxon>
        <taxon>Geobacterales</taxon>
        <taxon>Geobacteraceae</taxon>
        <taxon>Trichlorobacter</taxon>
    </lineage>
</organism>